<proteinExistence type="inferred from homology"/>
<keyword evidence="9" id="KW-0807">Transducer</keyword>
<evidence type="ECO:0000313" key="12">
    <source>
        <dbReference type="EMBL" id="EFX73177.1"/>
    </source>
</evidence>
<keyword evidence="5 10" id="KW-1133">Transmembrane helix</keyword>
<comment type="similarity">
    <text evidence="2">Belongs to the G-protein coupled receptor 1 family.</text>
</comment>
<evidence type="ECO:0000256" key="7">
    <source>
        <dbReference type="ARBA" id="ARBA00023136"/>
    </source>
</evidence>
<dbReference type="OrthoDB" id="6147321at2759"/>
<comment type="subcellular location">
    <subcellularLocation>
        <location evidence="1">Cell membrane</location>
        <topology evidence="1">Multi-pass membrane protein</topology>
    </subcellularLocation>
</comment>
<keyword evidence="13" id="KW-1185">Reference proteome</keyword>
<keyword evidence="7 10" id="KW-0472">Membrane</keyword>
<evidence type="ECO:0000256" key="8">
    <source>
        <dbReference type="ARBA" id="ARBA00023170"/>
    </source>
</evidence>
<dbReference type="HOGENOM" id="CLU_055342_1_0_1"/>
<gene>
    <name evidence="12" type="ORF">DAPPUDRAFT_253363</name>
</gene>
<reference evidence="12 13" key="1">
    <citation type="journal article" date="2011" name="Science">
        <title>The ecoresponsive genome of Daphnia pulex.</title>
        <authorList>
            <person name="Colbourne J.K."/>
            <person name="Pfrender M.E."/>
            <person name="Gilbert D."/>
            <person name="Thomas W.K."/>
            <person name="Tucker A."/>
            <person name="Oakley T.H."/>
            <person name="Tokishita S."/>
            <person name="Aerts A."/>
            <person name="Arnold G.J."/>
            <person name="Basu M.K."/>
            <person name="Bauer D.J."/>
            <person name="Caceres C.E."/>
            <person name="Carmel L."/>
            <person name="Casola C."/>
            <person name="Choi J.H."/>
            <person name="Detter J.C."/>
            <person name="Dong Q."/>
            <person name="Dusheyko S."/>
            <person name="Eads B.D."/>
            <person name="Frohlich T."/>
            <person name="Geiler-Samerotte K.A."/>
            <person name="Gerlach D."/>
            <person name="Hatcher P."/>
            <person name="Jogdeo S."/>
            <person name="Krijgsveld J."/>
            <person name="Kriventseva E.V."/>
            <person name="Kultz D."/>
            <person name="Laforsch C."/>
            <person name="Lindquist E."/>
            <person name="Lopez J."/>
            <person name="Manak J.R."/>
            <person name="Muller J."/>
            <person name="Pangilinan J."/>
            <person name="Patwardhan R.P."/>
            <person name="Pitluck S."/>
            <person name="Pritham E.J."/>
            <person name="Rechtsteiner A."/>
            <person name="Rho M."/>
            <person name="Rogozin I.B."/>
            <person name="Sakarya O."/>
            <person name="Salamov A."/>
            <person name="Schaack S."/>
            <person name="Shapiro H."/>
            <person name="Shiga Y."/>
            <person name="Skalitzky C."/>
            <person name="Smith Z."/>
            <person name="Souvorov A."/>
            <person name="Sung W."/>
            <person name="Tang Z."/>
            <person name="Tsuchiya D."/>
            <person name="Tu H."/>
            <person name="Vos H."/>
            <person name="Wang M."/>
            <person name="Wolf Y.I."/>
            <person name="Yamagata H."/>
            <person name="Yamada T."/>
            <person name="Ye Y."/>
            <person name="Shaw J.R."/>
            <person name="Andrews J."/>
            <person name="Crease T.J."/>
            <person name="Tang H."/>
            <person name="Lucas S.M."/>
            <person name="Robertson H.M."/>
            <person name="Bork P."/>
            <person name="Koonin E.V."/>
            <person name="Zdobnov E.M."/>
            <person name="Grigoriev I.V."/>
            <person name="Lynch M."/>
            <person name="Boore J.L."/>
        </authorList>
    </citation>
    <scope>NUCLEOTIDE SEQUENCE [LARGE SCALE GENOMIC DNA]</scope>
</reference>
<dbReference type="Proteomes" id="UP000000305">
    <property type="component" value="Unassembled WGS sequence"/>
</dbReference>
<dbReference type="GO" id="GO:0030425">
    <property type="term" value="C:dendrite"/>
    <property type="evidence" value="ECO:0000318"/>
    <property type="project" value="GO_Central"/>
</dbReference>
<keyword evidence="6" id="KW-0297">G-protein coupled receptor</keyword>
<feature type="transmembrane region" description="Helical" evidence="10">
    <location>
        <begin position="34"/>
        <end position="56"/>
    </location>
</feature>
<dbReference type="GO" id="GO:0030594">
    <property type="term" value="F:neurotransmitter receptor activity"/>
    <property type="evidence" value="ECO:0000318"/>
    <property type="project" value="GO_Central"/>
</dbReference>
<dbReference type="InterPro" id="IPR017452">
    <property type="entry name" value="GPCR_Rhodpsn_7TM"/>
</dbReference>
<keyword evidence="8" id="KW-0675">Receptor</keyword>
<feature type="transmembrane region" description="Helical" evidence="10">
    <location>
        <begin position="141"/>
        <end position="163"/>
    </location>
</feature>
<evidence type="ECO:0000256" key="4">
    <source>
        <dbReference type="ARBA" id="ARBA00022692"/>
    </source>
</evidence>
<dbReference type="PANTHER" id="PTHR24249:SF411">
    <property type="entry name" value="G-PROTEIN COUPLED RECEPTORS FAMILY 1 PROFILE DOMAIN-CONTAINING PROTEIN"/>
    <property type="match status" value="1"/>
</dbReference>
<dbReference type="PROSITE" id="PS50262">
    <property type="entry name" value="G_PROTEIN_RECEP_F1_2"/>
    <property type="match status" value="1"/>
</dbReference>
<evidence type="ECO:0000256" key="2">
    <source>
        <dbReference type="ARBA" id="ARBA00010663"/>
    </source>
</evidence>
<dbReference type="PhylomeDB" id="E9H4N5"/>
<feature type="transmembrane region" description="Helical" evidence="10">
    <location>
        <begin position="276"/>
        <end position="301"/>
    </location>
</feature>
<dbReference type="SUPFAM" id="SSF81321">
    <property type="entry name" value="Family A G protein-coupled receptor-like"/>
    <property type="match status" value="1"/>
</dbReference>
<dbReference type="FunFam" id="1.20.1070.10:FF:000503">
    <property type="entry name" value="Uncharacterized protein"/>
    <property type="match status" value="1"/>
</dbReference>
<evidence type="ECO:0000256" key="3">
    <source>
        <dbReference type="ARBA" id="ARBA00022475"/>
    </source>
</evidence>
<name>E9H4N5_DAPPU</name>
<evidence type="ECO:0000256" key="6">
    <source>
        <dbReference type="ARBA" id="ARBA00023040"/>
    </source>
</evidence>
<protein>
    <recommendedName>
        <fullName evidence="11">G-protein coupled receptors family 1 profile domain-containing protein</fullName>
    </recommendedName>
</protein>
<evidence type="ECO:0000256" key="9">
    <source>
        <dbReference type="ARBA" id="ARBA00023224"/>
    </source>
</evidence>
<dbReference type="GO" id="GO:0004993">
    <property type="term" value="F:G protein-coupled serotonin receptor activity"/>
    <property type="evidence" value="ECO:0000318"/>
    <property type="project" value="GO_Central"/>
</dbReference>
<dbReference type="GO" id="GO:0007268">
    <property type="term" value="P:chemical synaptic transmission"/>
    <property type="evidence" value="ECO:0000318"/>
    <property type="project" value="GO_Central"/>
</dbReference>
<dbReference type="GO" id="GO:0045202">
    <property type="term" value="C:synapse"/>
    <property type="evidence" value="ECO:0007669"/>
    <property type="project" value="GOC"/>
</dbReference>
<dbReference type="InParanoid" id="E9H4N5"/>
<dbReference type="EMBL" id="GL732592">
    <property type="protein sequence ID" value="EFX73177.1"/>
    <property type="molecule type" value="Genomic_DNA"/>
</dbReference>
<evidence type="ECO:0000256" key="1">
    <source>
        <dbReference type="ARBA" id="ARBA00004651"/>
    </source>
</evidence>
<dbReference type="KEGG" id="dpx:DAPPUDRAFT_253363"/>
<feature type="domain" description="G-protein coupled receptors family 1 profile" evidence="11">
    <location>
        <begin position="47"/>
        <end position="339"/>
    </location>
</feature>
<dbReference type="InterPro" id="IPR050569">
    <property type="entry name" value="TAAR"/>
</dbReference>
<organism evidence="12 13">
    <name type="scientific">Daphnia pulex</name>
    <name type="common">Water flea</name>
    <dbReference type="NCBI Taxonomy" id="6669"/>
    <lineage>
        <taxon>Eukaryota</taxon>
        <taxon>Metazoa</taxon>
        <taxon>Ecdysozoa</taxon>
        <taxon>Arthropoda</taxon>
        <taxon>Crustacea</taxon>
        <taxon>Branchiopoda</taxon>
        <taxon>Diplostraca</taxon>
        <taxon>Cladocera</taxon>
        <taxon>Anomopoda</taxon>
        <taxon>Daphniidae</taxon>
        <taxon>Daphnia</taxon>
    </lineage>
</organism>
<feature type="transmembrane region" description="Helical" evidence="10">
    <location>
        <begin position="102"/>
        <end position="120"/>
    </location>
</feature>
<dbReference type="PANTHER" id="PTHR24249">
    <property type="entry name" value="HISTAMINE RECEPTOR-RELATED G-PROTEIN COUPLED RECEPTOR"/>
    <property type="match status" value="1"/>
</dbReference>
<dbReference type="GO" id="GO:0007187">
    <property type="term" value="P:G protein-coupled receptor signaling pathway, coupled to cyclic nucleotide second messenger"/>
    <property type="evidence" value="ECO:0000318"/>
    <property type="project" value="GO_Central"/>
</dbReference>
<dbReference type="GO" id="GO:0007188">
    <property type="term" value="P:adenylate cyclase-modulating G protein-coupled receptor signaling pathway"/>
    <property type="evidence" value="ECO:0000318"/>
    <property type="project" value="GO_Central"/>
</dbReference>
<feature type="transmembrane region" description="Helical" evidence="10">
    <location>
        <begin position="321"/>
        <end position="341"/>
    </location>
</feature>
<dbReference type="GO" id="GO:0005886">
    <property type="term" value="C:plasma membrane"/>
    <property type="evidence" value="ECO:0000318"/>
    <property type="project" value="GO_Central"/>
</dbReference>
<feature type="transmembrane region" description="Helical" evidence="10">
    <location>
        <begin position="68"/>
        <end position="90"/>
    </location>
</feature>
<dbReference type="Pfam" id="PF00001">
    <property type="entry name" value="7tm_1"/>
    <property type="match status" value="1"/>
</dbReference>
<keyword evidence="3" id="KW-1003">Cell membrane</keyword>
<dbReference type="CDD" id="cd00637">
    <property type="entry name" value="7tm_classA_rhodopsin-like"/>
    <property type="match status" value="1"/>
</dbReference>
<dbReference type="InterPro" id="IPR000276">
    <property type="entry name" value="GPCR_Rhodpsn"/>
</dbReference>
<evidence type="ECO:0000256" key="10">
    <source>
        <dbReference type="SAM" id="Phobius"/>
    </source>
</evidence>
<evidence type="ECO:0000256" key="5">
    <source>
        <dbReference type="ARBA" id="ARBA00022989"/>
    </source>
</evidence>
<dbReference type="AlphaFoldDB" id="E9H4N5"/>
<keyword evidence="4 10" id="KW-0812">Transmembrane</keyword>
<accession>E9H4N5</accession>
<feature type="transmembrane region" description="Helical" evidence="10">
    <location>
        <begin position="175"/>
        <end position="200"/>
    </location>
</feature>
<sequence length="353" mass="40773">MNSNSSLIPDPNEIVLNIYGGVYNPVDIKDKTLIILKFVCCIIGIPLNVSIAVTIIRHRRLHRKPRNIFLLGIIFSYLAFFVPAMIELIYWGFYPDESLCEVYVAVVSLPHFLLLWNMLLALADRFVAINYPLLHREKMTVCLASCFVCFTSISLPFLLKFVYTFRLIPLRCIMWIVLVKFLLIVLAVLFVLCTALNFVVYRKTKALLRETRTLHPPFTDVVQPSRHFRSVQVSSRNNIQQRASAIIMNENSAAVAVRPMSVHVDRRKINRIEMEATLTLILGVTSLLVTFFPYFVCFFLYRLCRLVMGSQSECSNFNWISPYLIEMGLINAVYSPLIFLIRNRELWKLNVTC</sequence>
<dbReference type="Gene3D" id="1.20.1070.10">
    <property type="entry name" value="Rhodopsin 7-helix transmembrane proteins"/>
    <property type="match status" value="1"/>
</dbReference>
<evidence type="ECO:0000313" key="13">
    <source>
        <dbReference type="Proteomes" id="UP000000305"/>
    </source>
</evidence>
<evidence type="ECO:0000259" key="11">
    <source>
        <dbReference type="PROSITE" id="PS50262"/>
    </source>
</evidence>